<keyword evidence="2" id="KW-1185">Reference proteome</keyword>
<organism evidence="1 2">
    <name type="scientific">Plasmopara halstedii</name>
    <name type="common">Downy mildew of sunflower</name>
    <dbReference type="NCBI Taxonomy" id="4781"/>
    <lineage>
        <taxon>Eukaryota</taxon>
        <taxon>Sar</taxon>
        <taxon>Stramenopiles</taxon>
        <taxon>Oomycota</taxon>
        <taxon>Peronosporomycetes</taxon>
        <taxon>Peronosporales</taxon>
        <taxon>Peronosporaceae</taxon>
        <taxon>Plasmopara</taxon>
    </lineage>
</organism>
<dbReference type="GeneID" id="36407286"/>
<dbReference type="RefSeq" id="XP_024578288.1">
    <property type="nucleotide sequence ID" value="XM_024727741.1"/>
</dbReference>
<accession>A0A0P1AKV8</accession>
<reference evidence="2" key="1">
    <citation type="submission" date="2014-09" db="EMBL/GenBank/DDBJ databases">
        <authorList>
            <person name="Sharma Rahul"/>
            <person name="Thines Marco"/>
        </authorList>
    </citation>
    <scope>NUCLEOTIDE SEQUENCE [LARGE SCALE GENOMIC DNA]</scope>
</reference>
<protein>
    <submittedName>
        <fullName evidence="1">Uncharacterized protein</fullName>
    </submittedName>
</protein>
<evidence type="ECO:0000313" key="1">
    <source>
        <dbReference type="EMBL" id="CEG41919.1"/>
    </source>
</evidence>
<dbReference type="AlphaFoldDB" id="A0A0P1AKV8"/>
<dbReference type="Proteomes" id="UP000054928">
    <property type="component" value="Unassembled WGS sequence"/>
</dbReference>
<evidence type="ECO:0000313" key="2">
    <source>
        <dbReference type="Proteomes" id="UP000054928"/>
    </source>
</evidence>
<dbReference type="EMBL" id="CCYD01000610">
    <property type="protein sequence ID" value="CEG41919.1"/>
    <property type="molecule type" value="Genomic_DNA"/>
</dbReference>
<proteinExistence type="predicted"/>
<name>A0A0P1AKV8_PLAHL</name>
<sequence>MKRPNTDIPPMPTNGRFDVKSVAKLIKRRCNGTTTTNANNFCEASTKIRTRVDNHRNRFLSPSRLSGNLIRLRLLYFTSSKIWP</sequence>